<name>A0ABT1HSD5_STRSD</name>
<evidence type="ECO:0000259" key="2">
    <source>
        <dbReference type="Pfam" id="PF03992"/>
    </source>
</evidence>
<keyword evidence="3" id="KW-0503">Monooxygenase</keyword>
<feature type="domain" description="ABM" evidence="2">
    <location>
        <begin position="2"/>
        <end position="72"/>
    </location>
</feature>
<evidence type="ECO:0000313" key="3">
    <source>
        <dbReference type="EMBL" id="MCP2258438.1"/>
    </source>
</evidence>
<feature type="compositionally biased region" description="Low complexity" evidence="1">
    <location>
        <begin position="111"/>
        <end position="132"/>
    </location>
</feature>
<protein>
    <submittedName>
        <fullName evidence="3">Quinol monooxygenase YgiN</fullName>
    </submittedName>
</protein>
<organism evidence="3 4">
    <name type="scientific">Streptoalloteichus tenebrarius (strain ATCC 17920 / DSM 40477 / JCM 4838 / CBS 697.72 / NBRC 16177 / NCIMB 11028 / NRRL B-12390 / A12253. 1 / ISP 5477)</name>
    <name type="common">Streptomyces tenebrarius</name>
    <dbReference type="NCBI Taxonomy" id="1933"/>
    <lineage>
        <taxon>Bacteria</taxon>
        <taxon>Bacillati</taxon>
        <taxon>Actinomycetota</taxon>
        <taxon>Actinomycetes</taxon>
        <taxon>Pseudonocardiales</taxon>
        <taxon>Pseudonocardiaceae</taxon>
        <taxon>Streptoalloteichus</taxon>
    </lineage>
</organism>
<evidence type="ECO:0000313" key="4">
    <source>
        <dbReference type="Proteomes" id="UP001205311"/>
    </source>
</evidence>
<dbReference type="InterPro" id="IPR007138">
    <property type="entry name" value="ABM_dom"/>
</dbReference>
<dbReference type="EMBL" id="JAMTCP010000008">
    <property type="protein sequence ID" value="MCP2258438.1"/>
    <property type="molecule type" value="Genomic_DNA"/>
</dbReference>
<gene>
    <name evidence="3" type="ORF">LX15_002132</name>
</gene>
<dbReference type="InterPro" id="IPR011008">
    <property type="entry name" value="Dimeric_a/b-barrel"/>
</dbReference>
<dbReference type="Gene3D" id="3.30.70.100">
    <property type="match status" value="1"/>
</dbReference>
<evidence type="ECO:0000256" key="1">
    <source>
        <dbReference type="SAM" id="MobiDB-lite"/>
    </source>
</evidence>
<keyword evidence="3" id="KW-0560">Oxidoreductase</keyword>
<keyword evidence="4" id="KW-1185">Reference proteome</keyword>
<sequence length="132" mass="14182">MVELLIRKGAEEAFLAAYRDASQHVLAVGCRTLRLVRSSSDPRRFLVIGEWDSVDDPSAVFQGSDGFVRWREAVSEFFAEPPFVDQGVQLHCETVPVSPDGPASADRAEEAGAADQPAAANVTTAATTFADN</sequence>
<dbReference type="Proteomes" id="UP001205311">
    <property type="component" value="Unassembled WGS sequence"/>
</dbReference>
<accession>A0ABT1HSD5</accession>
<comment type="caution">
    <text evidence="3">The sequence shown here is derived from an EMBL/GenBank/DDBJ whole genome shotgun (WGS) entry which is preliminary data.</text>
</comment>
<feature type="region of interest" description="Disordered" evidence="1">
    <location>
        <begin position="96"/>
        <end position="132"/>
    </location>
</feature>
<dbReference type="GO" id="GO:0004497">
    <property type="term" value="F:monooxygenase activity"/>
    <property type="evidence" value="ECO:0007669"/>
    <property type="project" value="UniProtKB-KW"/>
</dbReference>
<dbReference type="Pfam" id="PF03992">
    <property type="entry name" value="ABM"/>
    <property type="match status" value="1"/>
</dbReference>
<proteinExistence type="predicted"/>
<reference evidence="3 4" key="1">
    <citation type="submission" date="2022-06" db="EMBL/GenBank/DDBJ databases">
        <title>Genomic Encyclopedia of Archaeal and Bacterial Type Strains, Phase II (KMG-II): from individual species to whole genera.</title>
        <authorList>
            <person name="Goeker M."/>
        </authorList>
    </citation>
    <scope>NUCLEOTIDE SEQUENCE [LARGE SCALE GENOMIC DNA]</scope>
    <source>
        <strain evidence="3 4">DSM 40477</strain>
    </source>
</reference>
<dbReference type="SUPFAM" id="SSF54909">
    <property type="entry name" value="Dimeric alpha+beta barrel"/>
    <property type="match status" value="1"/>
</dbReference>